<accession>A0ABW5TPR9</accession>
<proteinExistence type="predicted"/>
<evidence type="ECO:0000313" key="2">
    <source>
        <dbReference type="Proteomes" id="UP001597546"/>
    </source>
</evidence>
<reference evidence="2" key="1">
    <citation type="journal article" date="2019" name="Int. J. Syst. Evol. Microbiol.">
        <title>The Global Catalogue of Microorganisms (GCM) 10K type strain sequencing project: providing services to taxonomists for standard genome sequencing and annotation.</title>
        <authorList>
            <consortium name="The Broad Institute Genomics Platform"/>
            <consortium name="The Broad Institute Genome Sequencing Center for Infectious Disease"/>
            <person name="Wu L."/>
            <person name="Ma J."/>
        </authorList>
    </citation>
    <scope>NUCLEOTIDE SEQUENCE [LARGE SCALE GENOMIC DNA]</scope>
    <source>
        <strain evidence="2">KCTC 42456</strain>
    </source>
</reference>
<organism evidence="1 2">
    <name type="scientific">Pedobacter alpinus</name>
    <dbReference type="NCBI Taxonomy" id="1590643"/>
    <lineage>
        <taxon>Bacteria</taxon>
        <taxon>Pseudomonadati</taxon>
        <taxon>Bacteroidota</taxon>
        <taxon>Sphingobacteriia</taxon>
        <taxon>Sphingobacteriales</taxon>
        <taxon>Sphingobacteriaceae</taxon>
        <taxon>Pedobacter</taxon>
    </lineage>
</organism>
<dbReference type="Proteomes" id="UP001597546">
    <property type="component" value="Unassembled WGS sequence"/>
</dbReference>
<sequence length="134" mass="15601">MEKVNFNNAGLQQLLQELYLLNNQQLQEEVLLVQTDMRQWMKDRFILSSSQEADLDNVDHTFMNEASSQLAYFMLNRLPVSLFKTESLLYLRGEDRGKLYRNEQKTTSIYNDTLGNSTTQTLSFSIEYLSPSIS</sequence>
<protein>
    <submittedName>
        <fullName evidence="1">Uncharacterized protein</fullName>
    </submittedName>
</protein>
<evidence type="ECO:0000313" key="1">
    <source>
        <dbReference type="EMBL" id="MFD2731086.1"/>
    </source>
</evidence>
<keyword evidence="2" id="KW-1185">Reference proteome</keyword>
<name>A0ABW5TPR9_9SPHI</name>
<dbReference type="RefSeq" id="WP_379041925.1">
    <property type="nucleotide sequence ID" value="NZ_JBHSKW010000018.1"/>
</dbReference>
<gene>
    <name evidence="1" type="ORF">ACFSSE_05155</name>
</gene>
<comment type="caution">
    <text evidence="1">The sequence shown here is derived from an EMBL/GenBank/DDBJ whole genome shotgun (WGS) entry which is preliminary data.</text>
</comment>
<dbReference type="EMBL" id="JBHULV010000014">
    <property type="protein sequence ID" value="MFD2731086.1"/>
    <property type="molecule type" value="Genomic_DNA"/>
</dbReference>